<dbReference type="PATRIC" id="fig|65700.7.peg.5927"/>
<accession>A0A0M2K4U8</accession>
<feature type="transmembrane region" description="Helical" evidence="1">
    <location>
        <begin position="106"/>
        <end position="128"/>
    </location>
</feature>
<sequence>MITNKIIASLGLYFALSGSAMIFLSFLIYAVKIKDYYDLIACYKKRFQFPVPSSFHHMIGFFGAFIVIRFFIKLSHKKNILFMRHDDPAYSFFDDTDIQLKTWMRIYFYLWLTATVFFIFAVALGLLLP</sequence>
<organism evidence="3 4">
    <name type="scientific">Erwinia tracheiphila</name>
    <dbReference type="NCBI Taxonomy" id="65700"/>
    <lineage>
        <taxon>Bacteria</taxon>
        <taxon>Pseudomonadati</taxon>
        <taxon>Pseudomonadota</taxon>
        <taxon>Gammaproteobacteria</taxon>
        <taxon>Enterobacterales</taxon>
        <taxon>Erwiniaceae</taxon>
        <taxon>Erwinia</taxon>
    </lineage>
</organism>
<name>A0A0M2K4U8_9GAMM</name>
<dbReference type="Proteomes" id="UP000033924">
    <property type="component" value="Unassembled WGS sequence"/>
</dbReference>
<evidence type="ECO:0000313" key="4">
    <source>
        <dbReference type="Proteomes" id="UP000033924"/>
    </source>
</evidence>
<keyword evidence="4" id="KW-1185">Reference proteome</keyword>
<evidence type="ECO:0000313" key="5">
    <source>
        <dbReference type="Proteomes" id="UP000264980"/>
    </source>
</evidence>
<protein>
    <submittedName>
        <fullName evidence="3">Membrane protein</fullName>
    </submittedName>
</protein>
<dbReference type="EMBL" id="JXNU01000004">
    <property type="protein sequence ID" value="KKF34420.1"/>
    <property type="molecule type" value="Genomic_DNA"/>
</dbReference>
<dbReference type="EMBL" id="CP013970">
    <property type="protein sequence ID" value="AXF75370.1"/>
    <property type="molecule type" value="Genomic_DNA"/>
</dbReference>
<gene>
    <name evidence="2" type="ORF">AV903_03425</name>
    <name evidence="3" type="ORF">SY86_23930</name>
</gene>
<feature type="transmembrane region" description="Helical" evidence="1">
    <location>
        <begin position="54"/>
        <end position="72"/>
    </location>
</feature>
<keyword evidence="1" id="KW-0812">Transmembrane</keyword>
<evidence type="ECO:0000313" key="2">
    <source>
        <dbReference type="EMBL" id="AXF75370.1"/>
    </source>
</evidence>
<keyword evidence="1" id="KW-1133">Transmembrane helix</keyword>
<dbReference type="RefSeq" id="WP_016193066.1">
    <property type="nucleotide sequence ID" value="NZ_CP013970.1"/>
</dbReference>
<evidence type="ECO:0000313" key="3">
    <source>
        <dbReference type="EMBL" id="KKF34420.1"/>
    </source>
</evidence>
<feature type="transmembrane region" description="Helical" evidence="1">
    <location>
        <begin position="12"/>
        <end position="31"/>
    </location>
</feature>
<dbReference type="Proteomes" id="UP000264980">
    <property type="component" value="Chromosome"/>
</dbReference>
<proteinExistence type="predicted"/>
<reference evidence="3 4" key="1">
    <citation type="submission" date="2015-01" db="EMBL/GenBank/DDBJ databases">
        <title>Erwinia tracheiphila.</title>
        <authorList>
            <person name="Shapiro L.R."/>
        </authorList>
    </citation>
    <scope>NUCLEOTIDE SEQUENCE [LARGE SCALE GENOMIC DNA]</scope>
    <source>
        <strain evidence="3 4">BuffGH</strain>
    </source>
</reference>
<keyword evidence="1" id="KW-0472">Membrane</keyword>
<reference evidence="2 5" key="2">
    <citation type="submission" date="2016-01" db="EMBL/GenBank/DDBJ databases">
        <authorList>
            <person name="Oliw E.H."/>
        </authorList>
    </citation>
    <scope>NUCLEOTIDE SEQUENCE [LARGE SCALE GENOMIC DNA]</scope>
    <source>
        <strain evidence="2 5">MDcuke</strain>
    </source>
</reference>
<dbReference type="STRING" id="65700.SY86_23930"/>
<dbReference type="AlphaFoldDB" id="A0A0M2K4U8"/>
<evidence type="ECO:0000256" key="1">
    <source>
        <dbReference type="SAM" id="Phobius"/>
    </source>
</evidence>